<organism evidence="2 3">
    <name type="scientific">Deinococcus indicus</name>
    <dbReference type="NCBI Taxonomy" id="223556"/>
    <lineage>
        <taxon>Bacteria</taxon>
        <taxon>Thermotogati</taxon>
        <taxon>Deinococcota</taxon>
        <taxon>Deinococci</taxon>
        <taxon>Deinococcales</taxon>
        <taxon>Deinococcaceae</taxon>
        <taxon>Deinococcus</taxon>
    </lineage>
</organism>
<evidence type="ECO:0000313" key="3">
    <source>
        <dbReference type="Proteomes" id="UP000197208"/>
    </source>
</evidence>
<dbReference type="InterPro" id="IPR041581">
    <property type="entry name" value="Glyoxalase_6"/>
</dbReference>
<dbReference type="PROSITE" id="PS51819">
    <property type="entry name" value="VOC"/>
    <property type="match status" value="1"/>
</dbReference>
<dbReference type="Pfam" id="PF18029">
    <property type="entry name" value="Glyoxalase_6"/>
    <property type="match status" value="1"/>
</dbReference>
<dbReference type="CDD" id="cd06587">
    <property type="entry name" value="VOC"/>
    <property type="match status" value="1"/>
</dbReference>
<name>A0A2D0A7L8_9DEIO</name>
<accession>A0A2D0A7L8</accession>
<dbReference type="AlphaFoldDB" id="A0A2D0A7L8"/>
<dbReference type="SUPFAM" id="SSF54593">
    <property type="entry name" value="Glyoxalase/Bleomycin resistance protein/Dihydroxybiphenyl dioxygenase"/>
    <property type="match status" value="1"/>
</dbReference>
<reference evidence="2 3" key="1">
    <citation type="submission" date="2017-05" db="EMBL/GenBank/DDBJ databases">
        <title>De novo genome assembly of Deniococcus indicus strain DR1.</title>
        <authorList>
            <person name="Chauhan D."/>
            <person name="Yennamalli R.M."/>
            <person name="Priyadarshini R."/>
        </authorList>
    </citation>
    <scope>NUCLEOTIDE SEQUENCE [LARGE SCALE GENOMIC DNA]</scope>
    <source>
        <strain evidence="2 3">DR1</strain>
    </source>
</reference>
<keyword evidence="3" id="KW-1185">Reference proteome</keyword>
<dbReference type="Gene3D" id="3.10.180.10">
    <property type="entry name" value="2,3-Dihydroxybiphenyl 1,2-Dioxygenase, domain 1"/>
    <property type="match status" value="1"/>
</dbReference>
<dbReference type="InterPro" id="IPR037523">
    <property type="entry name" value="VOC_core"/>
</dbReference>
<proteinExistence type="predicted"/>
<sequence>MTQATVPTAILDGLFIHVRDLERSARWYSTLLDLPVDEQALNRDYYTLNAPHERPWITLDAHANDPHFTFAPAPHPICSFVTADLDLARERVLALGGQADSIREVHPGLRALRVMDMDGNALMLIERAE</sequence>
<comment type="caution">
    <text evidence="2">The sequence shown here is derived from an EMBL/GenBank/DDBJ whole genome shotgun (WGS) entry which is preliminary data.</text>
</comment>
<dbReference type="InterPro" id="IPR029068">
    <property type="entry name" value="Glyas_Bleomycin-R_OHBP_Dase"/>
</dbReference>
<evidence type="ECO:0000259" key="1">
    <source>
        <dbReference type="PROSITE" id="PS51819"/>
    </source>
</evidence>
<protein>
    <recommendedName>
        <fullName evidence="1">VOC domain-containing protein</fullName>
    </recommendedName>
</protein>
<dbReference type="RefSeq" id="WP_088248195.1">
    <property type="nucleotide sequence ID" value="NZ_BNAM01000004.1"/>
</dbReference>
<evidence type="ECO:0000313" key="2">
    <source>
        <dbReference type="EMBL" id="OWL96399.1"/>
    </source>
</evidence>
<feature type="domain" description="VOC" evidence="1">
    <location>
        <begin position="10"/>
        <end position="127"/>
    </location>
</feature>
<dbReference type="Proteomes" id="UP000197208">
    <property type="component" value="Unassembled WGS sequence"/>
</dbReference>
<dbReference type="OrthoDB" id="2354281at2"/>
<dbReference type="EMBL" id="NHMK01000011">
    <property type="protein sequence ID" value="OWL96399.1"/>
    <property type="molecule type" value="Genomic_DNA"/>
</dbReference>
<gene>
    <name evidence="2" type="ORF">CBQ26_08360</name>
</gene>